<dbReference type="Gene3D" id="3.30.420.510">
    <property type="match status" value="1"/>
</dbReference>
<keyword evidence="2" id="KW-1185">Reference proteome</keyword>
<proteinExistence type="predicted"/>
<name>A0ABP0VD02_9BRYO</name>
<evidence type="ECO:0008006" key="3">
    <source>
        <dbReference type="Google" id="ProtNLM"/>
    </source>
</evidence>
<gene>
    <name evidence="1" type="ORF">CSSPJE1EN1_LOCUS26760</name>
</gene>
<dbReference type="Pfam" id="PF03630">
    <property type="entry name" value="Fumble"/>
    <property type="match status" value="1"/>
</dbReference>
<dbReference type="InterPro" id="IPR043129">
    <property type="entry name" value="ATPase_NBD"/>
</dbReference>
<evidence type="ECO:0000313" key="2">
    <source>
        <dbReference type="Proteomes" id="UP001497444"/>
    </source>
</evidence>
<sequence>MDVGGTLTKIVYFEADLAGSDSRTTETKKVAANSVVKPSLKRGDSLNQLDQLDHQLALHQLYKDMTNINVTNGKVATIRDTNLSFYSDLLGGRMHFLHFETRNMIASINLLSSTAITENITTIGCTGGGAVKYAKIFQEVAFA</sequence>
<comment type="caution">
    <text evidence="1">The sequence shown here is derived from an EMBL/GenBank/DDBJ whole genome shotgun (WGS) entry which is preliminary data.</text>
</comment>
<reference evidence="1" key="1">
    <citation type="submission" date="2024-02" db="EMBL/GenBank/DDBJ databases">
        <authorList>
            <consortium name="ELIXIR-Norway"/>
            <consortium name="Elixir Norway"/>
        </authorList>
    </citation>
    <scope>NUCLEOTIDE SEQUENCE</scope>
</reference>
<evidence type="ECO:0000313" key="1">
    <source>
        <dbReference type="EMBL" id="CAK9251382.1"/>
    </source>
</evidence>
<dbReference type="EMBL" id="CAXAQS010000370">
    <property type="protein sequence ID" value="CAK9251382.1"/>
    <property type="molecule type" value="Genomic_DNA"/>
</dbReference>
<dbReference type="Proteomes" id="UP001497444">
    <property type="component" value="Unassembled WGS sequence"/>
</dbReference>
<dbReference type="InterPro" id="IPR004567">
    <property type="entry name" value="Type_II_PanK"/>
</dbReference>
<organism evidence="1 2">
    <name type="scientific">Sphagnum jensenii</name>
    <dbReference type="NCBI Taxonomy" id="128206"/>
    <lineage>
        <taxon>Eukaryota</taxon>
        <taxon>Viridiplantae</taxon>
        <taxon>Streptophyta</taxon>
        <taxon>Embryophyta</taxon>
        <taxon>Bryophyta</taxon>
        <taxon>Sphagnophytina</taxon>
        <taxon>Sphagnopsida</taxon>
        <taxon>Sphagnales</taxon>
        <taxon>Sphagnaceae</taxon>
        <taxon>Sphagnum</taxon>
    </lineage>
</organism>
<protein>
    <recommendedName>
        <fullName evidence="3">Pantothenate kinase</fullName>
    </recommendedName>
</protein>
<dbReference type="SUPFAM" id="SSF53067">
    <property type="entry name" value="Actin-like ATPase domain"/>
    <property type="match status" value="1"/>
</dbReference>
<accession>A0ABP0VD02</accession>